<dbReference type="EMBL" id="QZWZ01000002">
    <property type="protein sequence ID" value="RJT41756.1"/>
    <property type="molecule type" value="Genomic_DNA"/>
</dbReference>
<name>A0A3A5L4W0_9HYPH</name>
<dbReference type="GO" id="GO:0032259">
    <property type="term" value="P:methylation"/>
    <property type="evidence" value="ECO:0007669"/>
    <property type="project" value="UniProtKB-KW"/>
</dbReference>
<reference evidence="4 5" key="1">
    <citation type="submission" date="2018-09" db="EMBL/GenBank/DDBJ databases">
        <title>Mesorhizobium carmichaelinearum sp. nov. isolated from Carmichaelinea spp. root nodules in New Zealand.</title>
        <authorList>
            <person name="De Meyer S.E."/>
        </authorList>
    </citation>
    <scope>NUCLEOTIDE SEQUENCE [LARGE SCALE GENOMIC DNA]</scope>
    <source>
        <strain evidence="4 5">ICMP19557</strain>
    </source>
</reference>
<evidence type="ECO:0000256" key="2">
    <source>
        <dbReference type="ARBA" id="ARBA00022679"/>
    </source>
</evidence>
<dbReference type="Gene3D" id="3.40.50.150">
    <property type="entry name" value="Vaccinia Virus protein VP39"/>
    <property type="match status" value="1"/>
</dbReference>
<dbReference type="RefSeq" id="WP_120012514.1">
    <property type="nucleotide sequence ID" value="NZ_QZWZ01000002.1"/>
</dbReference>
<comment type="caution">
    <text evidence="4">The sequence shown here is derived from an EMBL/GenBank/DDBJ whole genome shotgun (WGS) entry which is preliminary data.</text>
</comment>
<dbReference type="InterPro" id="IPR041698">
    <property type="entry name" value="Methyltransf_25"/>
</dbReference>
<dbReference type="PANTHER" id="PTHR43861">
    <property type="entry name" value="TRANS-ACONITATE 2-METHYLTRANSFERASE-RELATED"/>
    <property type="match status" value="1"/>
</dbReference>
<keyword evidence="1 4" id="KW-0489">Methyltransferase</keyword>
<gene>
    <name evidence="4" type="ORF">D3227_03370</name>
</gene>
<organism evidence="4 5">
    <name type="scientific">Mesorhizobium waimense</name>
    <dbReference type="NCBI Taxonomy" id="1300307"/>
    <lineage>
        <taxon>Bacteria</taxon>
        <taxon>Pseudomonadati</taxon>
        <taxon>Pseudomonadota</taxon>
        <taxon>Alphaproteobacteria</taxon>
        <taxon>Hyphomicrobiales</taxon>
        <taxon>Phyllobacteriaceae</taxon>
        <taxon>Mesorhizobium</taxon>
    </lineage>
</organism>
<dbReference type="Proteomes" id="UP000272706">
    <property type="component" value="Unassembled WGS sequence"/>
</dbReference>
<evidence type="ECO:0000259" key="3">
    <source>
        <dbReference type="Pfam" id="PF13649"/>
    </source>
</evidence>
<dbReference type="GO" id="GO:0008168">
    <property type="term" value="F:methyltransferase activity"/>
    <property type="evidence" value="ECO:0007669"/>
    <property type="project" value="UniProtKB-KW"/>
</dbReference>
<keyword evidence="2 4" id="KW-0808">Transferase</keyword>
<dbReference type="AlphaFoldDB" id="A0A3A5L4W0"/>
<evidence type="ECO:0000313" key="5">
    <source>
        <dbReference type="Proteomes" id="UP000272706"/>
    </source>
</evidence>
<dbReference type="Pfam" id="PF13649">
    <property type="entry name" value="Methyltransf_25"/>
    <property type="match status" value="1"/>
</dbReference>
<evidence type="ECO:0000256" key="1">
    <source>
        <dbReference type="ARBA" id="ARBA00022603"/>
    </source>
</evidence>
<feature type="domain" description="Methyltransferase" evidence="3">
    <location>
        <begin position="51"/>
        <end position="151"/>
    </location>
</feature>
<dbReference type="SUPFAM" id="SSF53335">
    <property type="entry name" value="S-adenosyl-L-methionine-dependent methyltransferases"/>
    <property type="match status" value="1"/>
</dbReference>
<dbReference type="CDD" id="cd02440">
    <property type="entry name" value="AdoMet_MTases"/>
    <property type="match status" value="1"/>
</dbReference>
<accession>A0A3A5L4W0</accession>
<sequence>MSASELPARHAELMDGVYRWQRHIYDLTRKYYLLGRDQMIAGLDVPAKGTVLELGCGTGRNIVLAARRYRDARFFGLDISAEMLETATAAIAREGLSDRVALARGDATDFDARALFGIESFDRIFVSYSLSMIPGWEKTVSAALAALAPGGSLHVVDFGQQEGLPGWFRTLLRGWLRKFHVAPRESLRDVLESESRRSGATFRFRTLYRGYAWLAVIRQSKG</sequence>
<dbReference type="OrthoDB" id="5298787at2"/>
<keyword evidence="5" id="KW-1185">Reference proteome</keyword>
<evidence type="ECO:0000313" key="4">
    <source>
        <dbReference type="EMBL" id="RJT41756.1"/>
    </source>
</evidence>
<proteinExistence type="predicted"/>
<protein>
    <submittedName>
        <fullName evidence="4">Class I SAM-dependent methyltransferase</fullName>
    </submittedName>
</protein>
<dbReference type="InterPro" id="IPR029063">
    <property type="entry name" value="SAM-dependent_MTases_sf"/>
</dbReference>
<dbReference type="PANTHER" id="PTHR43861:SF1">
    <property type="entry name" value="TRANS-ACONITATE 2-METHYLTRANSFERASE"/>
    <property type="match status" value="1"/>
</dbReference>